<organism evidence="3 4">
    <name type="scientific">Bacillus gaemokensis</name>
    <dbReference type="NCBI Taxonomy" id="574375"/>
    <lineage>
        <taxon>Bacteria</taxon>
        <taxon>Bacillati</taxon>
        <taxon>Bacillota</taxon>
        <taxon>Bacilli</taxon>
        <taxon>Bacillales</taxon>
        <taxon>Bacillaceae</taxon>
        <taxon>Bacillus</taxon>
        <taxon>Bacillus cereus group</taxon>
    </lineage>
</organism>
<keyword evidence="4" id="KW-1185">Reference proteome</keyword>
<keyword evidence="1 3" id="KW-0378">Hydrolase</keyword>
<dbReference type="AlphaFoldDB" id="A0A073KBE1"/>
<comment type="caution">
    <text evidence="3">The sequence shown here is derived from an EMBL/GenBank/DDBJ whole genome shotgun (WGS) entry which is preliminary data.</text>
</comment>
<dbReference type="InterPro" id="IPR023214">
    <property type="entry name" value="HAD_sf"/>
</dbReference>
<dbReference type="PANTHER" id="PTHR43434">
    <property type="entry name" value="PHOSPHOGLYCOLATE PHOSPHATASE"/>
    <property type="match status" value="1"/>
</dbReference>
<dbReference type="SFLD" id="SFLDG01129">
    <property type="entry name" value="C1.5:_HAD__Beta-PGM__Phosphata"/>
    <property type="match status" value="1"/>
</dbReference>
<gene>
    <name evidence="3" type="ORF">BAGA_25905</name>
</gene>
<keyword evidence="2" id="KW-0460">Magnesium</keyword>
<evidence type="ECO:0000256" key="2">
    <source>
        <dbReference type="ARBA" id="ARBA00022842"/>
    </source>
</evidence>
<dbReference type="InterPro" id="IPR023198">
    <property type="entry name" value="PGP-like_dom2"/>
</dbReference>
<reference evidence="3 4" key="1">
    <citation type="submission" date="2014-06" db="EMBL/GenBank/DDBJ databases">
        <title>Draft genome sequence of Bacillus gaemokensis JCM 15801 (MCCC 1A00707).</title>
        <authorList>
            <person name="Lai Q."/>
            <person name="Liu Y."/>
            <person name="Shao Z."/>
        </authorList>
    </citation>
    <scope>NUCLEOTIDE SEQUENCE [LARGE SCALE GENOMIC DNA]</scope>
    <source>
        <strain evidence="3 4">JCM 15801</strain>
    </source>
</reference>
<dbReference type="eggNOG" id="COG0546">
    <property type="taxonomic scope" value="Bacteria"/>
</dbReference>
<dbReference type="InterPro" id="IPR006439">
    <property type="entry name" value="HAD-SF_hydro_IA"/>
</dbReference>
<sequence>MLRTIILDFDGTLADTLPLCYYSFQNVFQEFDNQTLTESDILSMFGPSEVGIIHSNLISHNKEAATEKYYKWYTEKHHEYVDKNMEIANLLIDLKKRGFQLAIVTGKARRSLDISLETLELSTLFDCMITGDDVINPKPDPEGISHILKALNITKEQALFIGDSDADILAGKQAGVLTIGVQWLRNYQSPDFSIQPDYLIKSITDFVSLLDTELTTV</sequence>
<dbReference type="RefSeq" id="WP_033674349.1">
    <property type="nucleotide sequence ID" value="NZ_JOTM01000006.1"/>
</dbReference>
<protein>
    <submittedName>
        <fullName evidence="3">HAD family hydrolase</fullName>
    </submittedName>
</protein>
<dbReference type="SFLD" id="SFLDG01135">
    <property type="entry name" value="C1.5.6:_HAD__Beta-PGM__Phospha"/>
    <property type="match status" value="1"/>
</dbReference>
<dbReference type="NCBIfam" id="TIGR01549">
    <property type="entry name" value="HAD-SF-IA-v1"/>
    <property type="match status" value="1"/>
</dbReference>
<dbReference type="STRING" id="574375.AZF08_05440"/>
<dbReference type="Proteomes" id="UP000027778">
    <property type="component" value="Unassembled WGS sequence"/>
</dbReference>
<accession>A0A073KBE1</accession>
<dbReference type="SUPFAM" id="SSF56784">
    <property type="entry name" value="HAD-like"/>
    <property type="match status" value="1"/>
</dbReference>
<dbReference type="GO" id="GO:0008967">
    <property type="term" value="F:phosphoglycolate phosphatase activity"/>
    <property type="evidence" value="ECO:0007669"/>
    <property type="project" value="TreeGrafter"/>
</dbReference>
<evidence type="ECO:0000313" key="4">
    <source>
        <dbReference type="Proteomes" id="UP000027778"/>
    </source>
</evidence>
<dbReference type="OrthoDB" id="9792518at2"/>
<dbReference type="NCBIfam" id="TIGR01509">
    <property type="entry name" value="HAD-SF-IA-v3"/>
    <property type="match status" value="1"/>
</dbReference>
<dbReference type="Gene3D" id="3.40.50.1000">
    <property type="entry name" value="HAD superfamily/HAD-like"/>
    <property type="match status" value="1"/>
</dbReference>
<dbReference type="GO" id="GO:0006281">
    <property type="term" value="P:DNA repair"/>
    <property type="evidence" value="ECO:0007669"/>
    <property type="project" value="TreeGrafter"/>
</dbReference>
<dbReference type="InterPro" id="IPR050155">
    <property type="entry name" value="HAD-like_hydrolase_sf"/>
</dbReference>
<dbReference type="SFLD" id="SFLDS00003">
    <property type="entry name" value="Haloacid_Dehalogenase"/>
    <property type="match status" value="1"/>
</dbReference>
<dbReference type="GO" id="GO:0005829">
    <property type="term" value="C:cytosol"/>
    <property type="evidence" value="ECO:0007669"/>
    <property type="project" value="TreeGrafter"/>
</dbReference>
<dbReference type="InterPro" id="IPR041492">
    <property type="entry name" value="HAD_2"/>
</dbReference>
<proteinExistence type="predicted"/>
<dbReference type="Pfam" id="PF13419">
    <property type="entry name" value="HAD_2"/>
    <property type="match status" value="1"/>
</dbReference>
<evidence type="ECO:0000313" key="3">
    <source>
        <dbReference type="EMBL" id="KEK24584.1"/>
    </source>
</evidence>
<dbReference type="EMBL" id="JOTM01000006">
    <property type="protein sequence ID" value="KEK24584.1"/>
    <property type="molecule type" value="Genomic_DNA"/>
</dbReference>
<dbReference type="Gene3D" id="1.10.150.240">
    <property type="entry name" value="Putative phosphatase, domain 2"/>
    <property type="match status" value="1"/>
</dbReference>
<dbReference type="InterPro" id="IPR036412">
    <property type="entry name" value="HAD-like_sf"/>
</dbReference>
<evidence type="ECO:0000256" key="1">
    <source>
        <dbReference type="ARBA" id="ARBA00022801"/>
    </source>
</evidence>
<name>A0A073KBE1_9BACI</name>
<dbReference type="PANTHER" id="PTHR43434:SF1">
    <property type="entry name" value="PHOSPHOGLYCOLATE PHOSPHATASE"/>
    <property type="match status" value="1"/>
</dbReference>